<keyword evidence="2" id="KW-1133">Transmembrane helix</keyword>
<comment type="caution">
    <text evidence="3">The sequence shown here is derived from an EMBL/GenBank/DDBJ whole genome shotgun (WGS) entry which is preliminary data.</text>
</comment>
<dbReference type="InterPro" id="IPR036259">
    <property type="entry name" value="MFS_trans_sf"/>
</dbReference>
<dbReference type="RefSeq" id="WP_197988034.1">
    <property type="nucleotide sequence ID" value="NZ_JACYXC010000001.1"/>
</dbReference>
<dbReference type="EMBL" id="JACYXC010000001">
    <property type="protein sequence ID" value="MBH5334320.1"/>
    <property type="molecule type" value="Genomic_DNA"/>
</dbReference>
<organism evidence="3 4">
    <name type="scientific">Streptomyces pactum</name>
    <dbReference type="NCBI Taxonomy" id="68249"/>
    <lineage>
        <taxon>Bacteria</taxon>
        <taxon>Bacillati</taxon>
        <taxon>Actinomycetota</taxon>
        <taxon>Actinomycetes</taxon>
        <taxon>Kitasatosporales</taxon>
        <taxon>Streptomycetaceae</taxon>
        <taxon>Streptomyces</taxon>
    </lineage>
</organism>
<feature type="transmembrane region" description="Helical" evidence="2">
    <location>
        <begin position="20"/>
        <end position="38"/>
    </location>
</feature>
<dbReference type="InterPro" id="IPR045924">
    <property type="entry name" value="DUF6343"/>
</dbReference>
<evidence type="ECO:0000313" key="4">
    <source>
        <dbReference type="Proteomes" id="UP000807371"/>
    </source>
</evidence>
<name>A0ABS0NGK8_9ACTN</name>
<dbReference type="Proteomes" id="UP000807371">
    <property type="component" value="Unassembled WGS sequence"/>
</dbReference>
<feature type="transmembrane region" description="Helical" evidence="2">
    <location>
        <begin position="44"/>
        <end position="63"/>
    </location>
</feature>
<sequence length="102" mass="10509">MVRTGDEPVHARSALRARRALAAFGLVCAIAGVVLFLIADRTGWAVACGVVAVVALIDLLVVIRHIRQGPHFQPGPDVPPYRPGDEPGGGPPPGDGDAGTGR</sequence>
<keyword evidence="2" id="KW-0812">Transmembrane</keyword>
<keyword evidence="2" id="KW-0472">Membrane</keyword>
<feature type="region of interest" description="Disordered" evidence="1">
    <location>
        <begin position="69"/>
        <end position="102"/>
    </location>
</feature>
<dbReference type="Pfam" id="PF19870">
    <property type="entry name" value="DUF6343"/>
    <property type="match status" value="1"/>
</dbReference>
<evidence type="ECO:0008006" key="5">
    <source>
        <dbReference type="Google" id="ProtNLM"/>
    </source>
</evidence>
<accession>A0ABS0NGK8</accession>
<evidence type="ECO:0000256" key="2">
    <source>
        <dbReference type="SAM" id="Phobius"/>
    </source>
</evidence>
<evidence type="ECO:0000256" key="1">
    <source>
        <dbReference type="SAM" id="MobiDB-lite"/>
    </source>
</evidence>
<proteinExistence type="predicted"/>
<protein>
    <recommendedName>
        <fullName evidence="5">DUF3040 domain-containing protein</fullName>
    </recommendedName>
</protein>
<gene>
    <name evidence="3" type="ORF">IHE55_05675</name>
</gene>
<reference evidence="3 4" key="1">
    <citation type="submission" date="2020-09" db="EMBL/GenBank/DDBJ databases">
        <title>Biosynthesis of the nuclear factor of activated T cells inhibitor NFAT-133 and its congeners in Streptomyces pactum.</title>
        <authorList>
            <person name="Zhou W."/>
            <person name="Posri P."/>
            <person name="Abugrain M.E."/>
            <person name="Weisberg A.J."/>
            <person name="Chang J.H."/>
            <person name="Mahmud T."/>
        </authorList>
    </citation>
    <scope>NUCLEOTIDE SEQUENCE [LARGE SCALE GENOMIC DNA]</scope>
    <source>
        <strain evidence="3 4">ATCC 27456</strain>
    </source>
</reference>
<keyword evidence="4" id="KW-1185">Reference proteome</keyword>
<evidence type="ECO:0000313" key="3">
    <source>
        <dbReference type="EMBL" id="MBH5334320.1"/>
    </source>
</evidence>
<dbReference type="SUPFAM" id="SSF103473">
    <property type="entry name" value="MFS general substrate transporter"/>
    <property type="match status" value="1"/>
</dbReference>